<sequence length="123" mass="14064">MAPSKGKRGRRRRYSARHQTPVKTQTQTPRLDELFRMLHDGRVALLNPRMEEITGFEAARDVVETLKSCIDHKRPELELHIPLRNTKGHNVQVLTNMTLLLAEDGACVGVYGVDQDVPEWTIH</sequence>
<evidence type="ECO:0000313" key="3">
    <source>
        <dbReference type="Proteomes" id="UP000486351"/>
    </source>
</evidence>
<dbReference type="EMBL" id="QXFY01000665">
    <property type="protein sequence ID" value="KAE9338481.1"/>
    <property type="molecule type" value="Genomic_DNA"/>
</dbReference>
<feature type="region of interest" description="Disordered" evidence="1">
    <location>
        <begin position="1"/>
        <end position="27"/>
    </location>
</feature>
<name>A0A6G0RP47_9STRA</name>
<dbReference type="Proteomes" id="UP000486351">
    <property type="component" value="Unassembled WGS sequence"/>
</dbReference>
<protein>
    <recommendedName>
        <fullName evidence="4">PAS domain-containing protein</fullName>
    </recommendedName>
</protein>
<organism evidence="2 3">
    <name type="scientific">Phytophthora fragariae</name>
    <dbReference type="NCBI Taxonomy" id="53985"/>
    <lineage>
        <taxon>Eukaryota</taxon>
        <taxon>Sar</taxon>
        <taxon>Stramenopiles</taxon>
        <taxon>Oomycota</taxon>
        <taxon>Peronosporomycetes</taxon>
        <taxon>Peronosporales</taxon>
        <taxon>Peronosporaceae</taxon>
        <taxon>Phytophthora</taxon>
    </lineage>
</organism>
<dbReference type="AlphaFoldDB" id="A0A6G0RP47"/>
<dbReference type="InterPro" id="IPR035965">
    <property type="entry name" value="PAS-like_dom_sf"/>
</dbReference>
<dbReference type="SUPFAM" id="SSF55785">
    <property type="entry name" value="PYP-like sensor domain (PAS domain)"/>
    <property type="match status" value="1"/>
</dbReference>
<accession>A0A6G0RP47</accession>
<gene>
    <name evidence="2" type="ORF">PF008_g12043</name>
</gene>
<feature type="compositionally biased region" description="Polar residues" evidence="1">
    <location>
        <begin position="17"/>
        <end position="27"/>
    </location>
</feature>
<feature type="compositionally biased region" description="Basic residues" evidence="1">
    <location>
        <begin position="1"/>
        <end position="16"/>
    </location>
</feature>
<evidence type="ECO:0000313" key="2">
    <source>
        <dbReference type="EMBL" id="KAE9338481.1"/>
    </source>
</evidence>
<evidence type="ECO:0000256" key="1">
    <source>
        <dbReference type="SAM" id="MobiDB-lite"/>
    </source>
</evidence>
<comment type="caution">
    <text evidence="2">The sequence shown here is derived from an EMBL/GenBank/DDBJ whole genome shotgun (WGS) entry which is preliminary data.</text>
</comment>
<proteinExistence type="predicted"/>
<reference evidence="2 3" key="1">
    <citation type="submission" date="2018-09" db="EMBL/GenBank/DDBJ databases">
        <title>Genomic investigation of the strawberry pathogen Phytophthora fragariae indicates pathogenicity is determined by transcriptional variation in three key races.</title>
        <authorList>
            <person name="Adams T.M."/>
            <person name="Armitage A.D."/>
            <person name="Sobczyk M.K."/>
            <person name="Bates H.J."/>
            <person name="Dunwell J.M."/>
            <person name="Nellist C.F."/>
            <person name="Harrison R.J."/>
        </authorList>
    </citation>
    <scope>NUCLEOTIDE SEQUENCE [LARGE SCALE GENOMIC DNA]</scope>
    <source>
        <strain evidence="2 3">NOV-77</strain>
    </source>
</reference>
<evidence type="ECO:0008006" key="4">
    <source>
        <dbReference type="Google" id="ProtNLM"/>
    </source>
</evidence>